<dbReference type="InterPro" id="IPR043472">
    <property type="entry name" value="Macro_dom-like"/>
</dbReference>
<dbReference type="Pfam" id="PF01661">
    <property type="entry name" value="Macro"/>
    <property type="match status" value="1"/>
</dbReference>
<dbReference type="Proteomes" id="UP000250918">
    <property type="component" value="Unassembled WGS sequence"/>
</dbReference>
<dbReference type="InterPro" id="IPR002589">
    <property type="entry name" value="Macro_dom"/>
</dbReference>
<dbReference type="PANTHER" id="PTHR11106">
    <property type="entry name" value="GANGLIOSIDE INDUCED DIFFERENTIATION ASSOCIATED PROTEIN 2-RELATED"/>
    <property type="match status" value="1"/>
</dbReference>
<dbReference type="PROSITE" id="PS51154">
    <property type="entry name" value="MACRO"/>
    <property type="match status" value="1"/>
</dbReference>
<proteinExistence type="predicted"/>
<feature type="domain" description="Macro" evidence="1">
    <location>
        <begin position="1"/>
        <end position="140"/>
    </location>
</feature>
<protein>
    <submittedName>
        <fullName evidence="2">Appr-1-p processing protein</fullName>
    </submittedName>
</protein>
<dbReference type="Gene3D" id="3.40.220.10">
    <property type="entry name" value="Leucine Aminopeptidase, subunit E, domain 1"/>
    <property type="match status" value="1"/>
</dbReference>
<evidence type="ECO:0000313" key="3">
    <source>
        <dbReference type="Proteomes" id="UP000250918"/>
    </source>
</evidence>
<dbReference type="SMART" id="SM00506">
    <property type="entry name" value="A1pp"/>
    <property type="match status" value="1"/>
</dbReference>
<dbReference type="SUPFAM" id="SSF52949">
    <property type="entry name" value="Macro domain-like"/>
    <property type="match status" value="1"/>
</dbReference>
<evidence type="ECO:0000259" key="1">
    <source>
        <dbReference type="PROSITE" id="PS51154"/>
    </source>
</evidence>
<evidence type="ECO:0000313" key="2">
    <source>
        <dbReference type="EMBL" id="PWB74687.1"/>
    </source>
</evidence>
<name>A0A855X8T4_9BACT</name>
<organism evidence="2 3">
    <name type="scientific">candidate division GN15 bacterium</name>
    <dbReference type="NCBI Taxonomy" id="2072418"/>
    <lineage>
        <taxon>Bacteria</taxon>
        <taxon>candidate division GN15</taxon>
    </lineage>
</organism>
<dbReference type="PANTHER" id="PTHR11106:SF111">
    <property type="entry name" value="MACRO DOMAIN-CONTAINING PROTEIN"/>
    <property type="match status" value="1"/>
</dbReference>
<reference evidence="2 3" key="1">
    <citation type="journal article" date="2018" name="ISME J.">
        <title>A methanotrophic archaeon couples anaerobic oxidation of methane to Fe(III) reduction.</title>
        <authorList>
            <person name="Cai C."/>
            <person name="Leu A.O."/>
            <person name="Xie G.J."/>
            <person name="Guo J."/>
            <person name="Feng Y."/>
            <person name="Zhao J.X."/>
            <person name="Tyson G.W."/>
            <person name="Yuan Z."/>
            <person name="Hu S."/>
        </authorList>
    </citation>
    <scope>NUCLEOTIDE SEQUENCE [LARGE SCALE GENOMIC DNA]</scope>
    <source>
        <strain evidence="2">FeB_12</strain>
    </source>
</reference>
<dbReference type="EMBL" id="PQAP01000024">
    <property type="protein sequence ID" value="PWB74687.1"/>
    <property type="molecule type" value="Genomic_DNA"/>
</dbReference>
<dbReference type="AlphaFoldDB" id="A0A855X8T4"/>
<sequence length="141" mass="14921">MGSGVAGAIKLAGGKSIEEQAIAKGPIFPGDAIFTGAGTLRFKAIIHAAVMGQDLRTSDKLIRQATVSSLNVAEQLGLGSVAFPAFGTGVGGFPMSACAFLMVHTVDAYQPLAKSLKRVQFCLFDEYGERLFREALTKLRR</sequence>
<gene>
    <name evidence="2" type="ORF">C3F09_03625</name>
</gene>
<comment type="caution">
    <text evidence="2">The sequence shown here is derived from an EMBL/GenBank/DDBJ whole genome shotgun (WGS) entry which is preliminary data.</text>
</comment>
<accession>A0A855X8T4</accession>